<dbReference type="Proteomes" id="UP000001067">
    <property type="component" value="Unassembled WGS sequence"/>
</dbReference>
<evidence type="ECO:0000313" key="10">
    <source>
        <dbReference type="Proteomes" id="UP000001067"/>
    </source>
</evidence>
<keyword evidence="5" id="KW-0347">Helicase</keyword>
<dbReference type="GO" id="GO:0005524">
    <property type="term" value="F:ATP binding"/>
    <property type="evidence" value="ECO:0007669"/>
    <property type="project" value="UniProtKB-UniRule"/>
</dbReference>
<dbReference type="AlphaFoldDB" id="E3RJ22"/>
<dbReference type="STRING" id="861557.E3RJ22"/>
<evidence type="ECO:0000256" key="3">
    <source>
        <dbReference type="ARBA" id="ARBA00022840"/>
    </source>
</evidence>
<proteinExistence type="inferred from homology"/>
<keyword evidence="4 5" id="KW-0694">RNA-binding</keyword>
<dbReference type="CDD" id="cd17956">
    <property type="entry name" value="DEADc_DDX51"/>
    <property type="match status" value="1"/>
</dbReference>
<evidence type="ECO:0000313" key="9">
    <source>
        <dbReference type="EMBL" id="EFQ94284.1"/>
    </source>
</evidence>
<dbReference type="KEGG" id="pte:PTT_08099"/>
<reference evidence="9 10" key="1">
    <citation type="journal article" date="2010" name="Genome Biol.">
        <title>A first genome assembly of the barley fungal pathogen Pyrenophora teres f. teres.</title>
        <authorList>
            <person name="Ellwood S.R."/>
            <person name="Liu Z."/>
            <person name="Syme R.A."/>
            <person name="Lai Z."/>
            <person name="Hane J.K."/>
            <person name="Keiper F."/>
            <person name="Moffat C.S."/>
            <person name="Oliver R.P."/>
            <person name="Friesen T.L."/>
        </authorList>
    </citation>
    <scope>NUCLEOTIDE SEQUENCE [LARGE SCALE GENOMIC DNA]</scope>
    <source>
        <strain evidence="9 10">0-1</strain>
    </source>
</reference>
<dbReference type="Pfam" id="PF00270">
    <property type="entry name" value="DEAD"/>
    <property type="match status" value="2"/>
</dbReference>
<organism evidence="10">
    <name type="scientific">Pyrenophora teres f. teres (strain 0-1)</name>
    <name type="common">Barley net blotch fungus</name>
    <name type="synonym">Drechslera teres f. teres</name>
    <dbReference type="NCBI Taxonomy" id="861557"/>
    <lineage>
        <taxon>Eukaryota</taxon>
        <taxon>Fungi</taxon>
        <taxon>Dikarya</taxon>
        <taxon>Ascomycota</taxon>
        <taxon>Pezizomycotina</taxon>
        <taxon>Dothideomycetes</taxon>
        <taxon>Pleosporomycetidae</taxon>
        <taxon>Pleosporales</taxon>
        <taxon>Pleosporineae</taxon>
        <taxon>Pleosporaceae</taxon>
        <taxon>Pyrenophora</taxon>
    </lineage>
</organism>
<dbReference type="EMBL" id="GL533416">
    <property type="protein sequence ID" value="EFQ94284.1"/>
    <property type="molecule type" value="Genomic_DNA"/>
</dbReference>
<dbReference type="PANTHER" id="PTHR24031">
    <property type="entry name" value="RNA HELICASE"/>
    <property type="match status" value="1"/>
</dbReference>
<feature type="domain" description="Helicase C-terminal" evidence="8">
    <location>
        <begin position="523"/>
        <end position="679"/>
    </location>
</feature>
<gene>
    <name evidence="9" type="ORF">PTT_08099</name>
</gene>
<dbReference type="SMART" id="SM00490">
    <property type="entry name" value="HELICc"/>
    <property type="match status" value="1"/>
</dbReference>
<dbReference type="InterPro" id="IPR011545">
    <property type="entry name" value="DEAD/DEAH_box_helicase_dom"/>
</dbReference>
<evidence type="ECO:0000256" key="4">
    <source>
        <dbReference type="ARBA" id="ARBA00022884"/>
    </source>
</evidence>
<dbReference type="eggNOG" id="KOG0350">
    <property type="taxonomic scope" value="Eukaryota"/>
</dbReference>
<keyword evidence="10" id="KW-1185">Reference proteome</keyword>
<dbReference type="GO" id="GO:0003723">
    <property type="term" value="F:RNA binding"/>
    <property type="evidence" value="ECO:0007669"/>
    <property type="project" value="UniProtKB-UniRule"/>
</dbReference>
<dbReference type="GO" id="GO:0003724">
    <property type="term" value="F:RNA helicase activity"/>
    <property type="evidence" value="ECO:0007669"/>
    <property type="project" value="UniProtKB-EC"/>
</dbReference>
<feature type="region of interest" description="Disordered" evidence="6">
    <location>
        <begin position="1"/>
        <end position="88"/>
    </location>
</feature>
<dbReference type="OrthoDB" id="3370at2759"/>
<sequence length="704" mass="77536">MPAPLFKRFVPPPPPVKKQPSPAPIRNKIPKTSSPASTTTHAITKPIHAAVEEVAAVDSPNPSRKPKKRKREADVATDQDQDVSKHKNILSKFQKAAKLAEAKNQRGEDEATEETKEQEVLHDLEPMPQPAPIPEPVYEPTFSTLPTWLAQPTTVEASKTVPFSELGVDPFFAKTLQKQGFKHALAVQTALLPMLRAGFEQHLGDICVSAKTGSGKTLAYLLPIIEQLKDRTVPVLSAIVVVPSRQLVNQALQVAEELCAGTKIKVGTALGNVAFATEQKQLIKLRPQYDPRRARELNEKASRQYQTGSTKKGGLYEDLKSMPLDHVPQYDSNVDILICTPGRLVEHIENTTGFLLNAVRWLVIDEADQLLNQNFQGWANVLMDALHGETPVDLMNAQERIQRREHDANSIWSVALPARRQLTKVVLSATIEKDVTKLSTLRLKRPELVIVQDDTTEVQPLDYEDDVFELPSTLEEFAVHVGDGSNKPLHLLYVLLNYVFPGSQTASVSSSDSSASDSSSDSDSDSGNTSVSQQTGRVLIFAKSTESASRLSHLLSVLMPNFKNHIKTMTRALTADASRKLLKSFSSGAIKILIASDAASRGLDIPDISHVINYDLPTSITSYVHRVGRTARADKPGEAWTLFTKTEAAWFLKQVAKGDKIKRGSKKVKRMEWKESAVTAEGRKKAYRTALKQLETAVMGSAET</sequence>
<dbReference type="PROSITE" id="PS51194">
    <property type="entry name" value="HELICASE_CTER"/>
    <property type="match status" value="1"/>
</dbReference>
<evidence type="ECO:0000256" key="2">
    <source>
        <dbReference type="ARBA" id="ARBA00022801"/>
    </source>
</evidence>
<evidence type="ECO:0000259" key="7">
    <source>
        <dbReference type="PROSITE" id="PS51192"/>
    </source>
</evidence>
<feature type="region of interest" description="Disordered" evidence="6">
    <location>
        <begin position="100"/>
        <end position="119"/>
    </location>
</feature>
<dbReference type="CDD" id="cd18787">
    <property type="entry name" value="SF2_C_DEAD"/>
    <property type="match status" value="1"/>
</dbReference>
<evidence type="ECO:0000259" key="8">
    <source>
        <dbReference type="PROSITE" id="PS51194"/>
    </source>
</evidence>
<evidence type="ECO:0000256" key="1">
    <source>
        <dbReference type="ARBA" id="ARBA00022741"/>
    </source>
</evidence>
<dbReference type="HOGENOM" id="CLU_003041_15_2_1"/>
<feature type="compositionally biased region" description="Pro residues" evidence="6">
    <location>
        <begin position="10"/>
        <end position="23"/>
    </location>
</feature>
<keyword evidence="3 5" id="KW-0067">ATP-binding</keyword>
<dbReference type="InterPro" id="IPR001650">
    <property type="entry name" value="Helicase_C-like"/>
</dbReference>
<comment type="similarity">
    <text evidence="5">Belongs to the DEAD box helicase family.</text>
</comment>
<evidence type="ECO:0000256" key="6">
    <source>
        <dbReference type="SAM" id="MobiDB-lite"/>
    </source>
</evidence>
<dbReference type="SUPFAM" id="SSF52540">
    <property type="entry name" value="P-loop containing nucleoside triphosphate hydrolases"/>
    <property type="match status" value="1"/>
</dbReference>
<feature type="region of interest" description="Disordered" evidence="6">
    <location>
        <begin position="508"/>
        <end position="531"/>
    </location>
</feature>
<dbReference type="Pfam" id="PF00271">
    <property type="entry name" value="Helicase_C"/>
    <property type="match status" value="1"/>
</dbReference>
<dbReference type="EC" id="3.6.4.13" evidence="5"/>
<feature type="compositionally biased region" description="Polar residues" evidence="6">
    <location>
        <begin position="30"/>
        <end position="42"/>
    </location>
</feature>
<comment type="catalytic activity">
    <reaction evidence="5">
        <text>ATP + H2O = ADP + phosphate + H(+)</text>
        <dbReference type="Rhea" id="RHEA:13065"/>
        <dbReference type="ChEBI" id="CHEBI:15377"/>
        <dbReference type="ChEBI" id="CHEBI:15378"/>
        <dbReference type="ChEBI" id="CHEBI:30616"/>
        <dbReference type="ChEBI" id="CHEBI:43474"/>
        <dbReference type="ChEBI" id="CHEBI:456216"/>
        <dbReference type="EC" id="3.6.4.13"/>
    </reaction>
</comment>
<name>E3RJ22_PYRTT</name>
<dbReference type="InterPro" id="IPR027417">
    <property type="entry name" value="P-loop_NTPase"/>
</dbReference>
<accession>E3RJ22</accession>
<dbReference type="InterPro" id="IPR014001">
    <property type="entry name" value="Helicase_ATP-bd"/>
</dbReference>
<evidence type="ECO:0000256" key="5">
    <source>
        <dbReference type="RuleBase" id="RU365068"/>
    </source>
</evidence>
<dbReference type="GO" id="GO:0016787">
    <property type="term" value="F:hydrolase activity"/>
    <property type="evidence" value="ECO:0007669"/>
    <property type="project" value="UniProtKB-KW"/>
</dbReference>
<dbReference type="SMART" id="SM00487">
    <property type="entry name" value="DEXDc"/>
    <property type="match status" value="1"/>
</dbReference>
<feature type="domain" description="Helicase ATP-binding" evidence="7">
    <location>
        <begin position="197"/>
        <end position="449"/>
    </location>
</feature>
<protein>
    <recommendedName>
        <fullName evidence="5">ATP-dependent RNA helicase</fullName>
        <ecNumber evidence="5">3.6.4.13</ecNumber>
    </recommendedName>
</protein>
<comment type="domain">
    <text evidence="5">The Q motif is unique to and characteristic of the DEAD box family of RNA helicases and controls ATP binding and hydrolysis.</text>
</comment>
<keyword evidence="2 5" id="KW-0378">Hydrolase</keyword>
<dbReference type="PROSITE" id="PS51192">
    <property type="entry name" value="HELICASE_ATP_BIND_1"/>
    <property type="match status" value="1"/>
</dbReference>
<dbReference type="Gene3D" id="3.40.50.300">
    <property type="entry name" value="P-loop containing nucleotide triphosphate hydrolases"/>
    <property type="match status" value="2"/>
</dbReference>
<comment type="function">
    <text evidence="5">RNA helicase.</text>
</comment>
<keyword evidence="1 5" id="KW-0547">Nucleotide-binding</keyword>